<accession>A0A846ZRE8</accession>
<feature type="region of interest" description="Disordered" evidence="1">
    <location>
        <begin position="159"/>
        <end position="183"/>
    </location>
</feature>
<comment type="caution">
    <text evidence="3">The sequence shown here is derived from an EMBL/GenBank/DDBJ whole genome shotgun (WGS) entry which is preliminary data.</text>
</comment>
<evidence type="ECO:0000256" key="1">
    <source>
        <dbReference type="SAM" id="MobiDB-lite"/>
    </source>
</evidence>
<sequence length="269" mass="27828">MKTSLSLVTVALGFAGVSAQVQAMEHAPAANGMSEIGDEELAQMRGRWTPGGDSSSTVAYFGVTMNSSWTSTSGQQLQSAMTVGMSFDDQNTPTVTFQPTVTIVSTNPIPTTANGTTTTRSVDSSGLNNVSGLVQGVQVAGDANSADNVTSVTVRNERDVGTPSVAQQPGTTFTGQPQQSTVRDGNATATARIDGSGARVALSIAGQGQVQQWIRSGSLGQVIALGADGQRVHNSMQIDLVQRSLASNVSLSRDFAQSINQVRGIGLTY</sequence>
<gene>
    <name evidence="3" type="ORF">HF690_13520</name>
</gene>
<proteinExistence type="predicted"/>
<keyword evidence="4" id="KW-1185">Reference proteome</keyword>
<organism evidence="3 4">
    <name type="scientific">Oleiagrimonas citrea</name>
    <dbReference type="NCBI Taxonomy" id="1665687"/>
    <lineage>
        <taxon>Bacteria</taxon>
        <taxon>Pseudomonadati</taxon>
        <taxon>Pseudomonadota</taxon>
        <taxon>Gammaproteobacteria</taxon>
        <taxon>Lysobacterales</taxon>
        <taxon>Rhodanobacteraceae</taxon>
        <taxon>Oleiagrimonas</taxon>
    </lineage>
</organism>
<feature type="compositionally biased region" description="Low complexity" evidence="1">
    <location>
        <begin position="167"/>
        <end position="181"/>
    </location>
</feature>
<feature type="signal peptide" evidence="2">
    <location>
        <begin position="1"/>
        <end position="23"/>
    </location>
</feature>
<name>A0A846ZRE8_9GAMM</name>
<reference evidence="3 4" key="1">
    <citation type="journal article" date="2017" name="Int. J. Syst. Evol. Microbiol.">
        <title>Oleiagrimonas citrea sp. nov., a marine bacterium isolated from tidal flat sediment and emended description of the genus Oleiagrimonas Fang et al. 2015 and Oleiagrimonas soli.</title>
        <authorList>
            <person name="Yang S.H."/>
            <person name="Seo H.S."/>
            <person name="Seong C.N."/>
            <person name="Kwon K.K."/>
        </authorList>
    </citation>
    <scope>NUCLEOTIDE SEQUENCE [LARGE SCALE GENOMIC DNA]</scope>
    <source>
        <strain evidence="3 4">MEBiC09124</strain>
    </source>
</reference>
<evidence type="ECO:0000313" key="3">
    <source>
        <dbReference type="EMBL" id="NKZ39971.1"/>
    </source>
</evidence>
<feature type="chain" id="PRO_5032402885" evidence="2">
    <location>
        <begin position="24"/>
        <end position="269"/>
    </location>
</feature>
<keyword evidence="2" id="KW-0732">Signal</keyword>
<evidence type="ECO:0000313" key="4">
    <source>
        <dbReference type="Proteomes" id="UP000541636"/>
    </source>
</evidence>
<protein>
    <submittedName>
        <fullName evidence="3">Uncharacterized protein</fullName>
    </submittedName>
</protein>
<dbReference type="RefSeq" id="WP_146742341.1">
    <property type="nucleotide sequence ID" value="NZ_JAAZQD010000005.1"/>
</dbReference>
<dbReference type="AlphaFoldDB" id="A0A846ZRE8"/>
<dbReference type="Proteomes" id="UP000541636">
    <property type="component" value="Unassembled WGS sequence"/>
</dbReference>
<dbReference type="EMBL" id="JAAZQD010000005">
    <property type="protein sequence ID" value="NKZ39971.1"/>
    <property type="molecule type" value="Genomic_DNA"/>
</dbReference>
<evidence type="ECO:0000256" key="2">
    <source>
        <dbReference type="SAM" id="SignalP"/>
    </source>
</evidence>